<name>A0A346XU69_9ACTN</name>
<keyword evidence="3" id="KW-1185">Reference proteome</keyword>
<protein>
    <recommendedName>
        <fullName evidence="4">DUF4386 family protein</fullName>
    </recommendedName>
</protein>
<dbReference type="EMBL" id="CP031165">
    <property type="protein sequence ID" value="AXV05766.1"/>
    <property type="molecule type" value="Genomic_DNA"/>
</dbReference>
<feature type="transmembrane region" description="Helical" evidence="1">
    <location>
        <begin position="160"/>
        <end position="180"/>
    </location>
</feature>
<feature type="transmembrane region" description="Helical" evidence="1">
    <location>
        <begin position="215"/>
        <end position="232"/>
    </location>
</feature>
<evidence type="ECO:0000256" key="1">
    <source>
        <dbReference type="SAM" id="Phobius"/>
    </source>
</evidence>
<sequence>MNTSLRQATTDAVLPGSRLPGQRAGGWAAILQAATFIVGFAVYGTVIAGADYGALAIDPATHVAFLVDNQPILHVWYAVIYLVFGGGLVVLAPAIHDRVRSSAPTMARAGTIFGLIWATLMFAVGMTAIVGGNTVATLAEIDGDRAAAAWSTTRLIMDGMGGGIEVVGGLWIGLISMAALRSGTLPVWLNRIGVVTGIAGIATTSLIAAEATTSLFGLGCIVWFTWVGIHLVRGTHTQKMRVGRSATAANRRSR</sequence>
<reference evidence="2 3" key="1">
    <citation type="submission" date="2018-09" db="EMBL/GenBank/DDBJ databases">
        <title>Complete genome sequence of Euzebya sp. DY32-46 isolated from seawater of Pacific Ocean.</title>
        <authorList>
            <person name="Xu L."/>
            <person name="Wu Y.-H."/>
            <person name="Xu X.-W."/>
        </authorList>
    </citation>
    <scope>NUCLEOTIDE SEQUENCE [LARGE SCALE GENOMIC DNA]</scope>
    <source>
        <strain evidence="2 3">DY32-46</strain>
    </source>
</reference>
<accession>A0A346XU69</accession>
<evidence type="ECO:0000313" key="3">
    <source>
        <dbReference type="Proteomes" id="UP000264006"/>
    </source>
</evidence>
<gene>
    <name evidence="2" type="ORF">DVS28_a1065</name>
</gene>
<dbReference type="Proteomes" id="UP000264006">
    <property type="component" value="Chromosome"/>
</dbReference>
<proteinExistence type="predicted"/>
<evidence type="ECO:0000313" key="2">
    <source>
        <dbReference type="EMBL" id="AXV05766.1"/>
    </source>
</evidence>
<dbReference type="RefSeq" id="WP_164709952.1">
    <property type="nucleotide sequence ID" value="NZ_CP031165.1"/>
</dbReference>
<feature type="transmembrane region" description="Helical" evidence="1">
    <location>
        <begin position="107"/>
        <end position="130"/>
    </location>
</feature>
<feature type="transmembrane region" description="Helical" evidence="1">
    <location>
        <begin position="27"/>
        <end position="55"/>
    </location>
</feature>
<keyword evidence="1" id="KW-1133">Transmembrane helix</keyword>
<evidence type="ECO:0008006" key="4">
    <source>
        <dbReference type="Google" id="ProtNLM"/>
    </source>
</evidence>
<dbReference type="AlphaFoldDB" id="A0A346XU69"/>
<dbReference type="KEGG" id="euz:DVS28_a1065"/>
<feature type="transmembrane region" description="Helical" evidence="1">
    <location>
        <begin position="192"/>
        <end position="209"/>
    </location>
</feature>
<feature type="transmembrane region" description="Helical" evidence="1">
    <location>
        <begin position="75"/>
        <end position="95"/>
    </location>
</feature>
<keyword evidence="1" id="KW-0812">Transmembrane</keyword>
<keyword evidence="1" id="KW-0472">Membrane</keyword>
<organism evidence="2 3">
    <name type="scientific">Euzebya pacifica</name>
    <dbReference type="NCBI Taxonomy" id="1608957"/>
    <lineage>
        <taxon>Bacteria</taxon>
        <taxon>Bacillati</taxon>
        <taxon>Actinomycetota</taxon>
        <taxon>Nitriliruptoria</taxon>
        <taxon>Euzebyales</taxon>
    </lineage>
</organism>